<dbReference type="AlphaFoldDB" id="A0A7D5M1X9"/>
<evidence type="ECO:0000313" key="1">
    <source>
        <dbReference type="EMBL" id="QLH05066.1"/>
    </source>
</evidence>
<proteinExistence type="predicted"/>
<dbReference type="KEGG" id="nox:C5F49_06845"/>
<name>A0A7D5M1X9_9ARCH</name>
<sequence>MEQLKLVNQEKFLNSIMHVSGNIRYVMIYDLKGNSIFRRKMDGVVDLLTEAENKMALKHTIESWNFRNSISEKIGNTHYTLQVYDNLIRAIFPINSEMLLVVSLDNAGNPSDIVKRIQKILSGNPIK</sequence>
<dbReference type="OrthoDB" id="1734at2157"/>
<accession>A0A7D5M1X9</accession>
<evidence type="ECO:0000313" key="2">
    <source>
        <dbReference type="Proteomes" id="UP000509441"/>
    </source>
</evidence>
<evidence type="ECO:0008006" key="3">
    <source>
        <dbReference type="Google" id="ProtNLM"/>
    </source>
</evidence>
<organism evidence="1 2">
    <name type="scientific">Nitrosopumilus oxyclinae</name>
    <dbReference type="NCBI Taxonomy" id="1959104"/>
    <lineage>
        <taxon>Archaea</taxon>
        <taxon>Nitrososphaerota</taxon>
        <taxon>Nitrososphaeria</taxon>
        <taxon>Nitrosopumilales</taxon>
        <taxon>Nitrosopumilaceae</taxon>
        <taxon>Nitrosopumilus</taxon>
    </lineage>
</organism>
<protein>
    <recommendedName>
        <fullName evidence="3">Roadblock/LAMTOR2 domain-containing protein</fullName>
    </recommendedName>
</protein>
<reference evidence="1 2" key="1">
    <citation type="submission" date="2018-02" db="EMBL/GenBank/DDBJ databases">
        <title>Complete genome of Nitrosopumilus oxyclinae HCE1.</title>
        <authorList>
            <person name="Qin W."/>
            <person name="Zheng Y."/>
            <person name="Stahl D.A."/>
        </authorList>
    </citation>
    <scope>NUCLEOTIDE SEQUENCE [LARGE SCALE GENOMIC DNA]</scope>
    <source>
        <strain evidence="1 2">HCE1</strain>
    </source>
</reference>
<gene>
    <name evidence="1" type="ORF">C5F49_06845</name>
</gene>
<keyword evidence="2" id="KW-1185">Reference proteome</keyword>
<dbReference type="RefSeq" id="WP_179362301.1">
    <property type="nucleotide sequence ID" value="NZ_CP026994.1"/>
</dbReference>
<dbReference type="GeneID" id="56061687"/>
<dbReference type="Proteomes" id="UP000509441">
    <property type="component" value="Chromosome"/>
</dbReference>
<dbReference type="EMBL" id="CP026994">
    <property type="protein sequence ID" value="QLH05066.1"/>
    <property type="molecule type" value="Genomic_DNA"/>
</dbReference>